<accession>A0A918EIT6</accession>
<name>A0A918EIT6_9PSEU</name>
<dbReference type="Gene3D" id="1.25.40.10">
    <property type="entry name" value="Tetratricopeptide repeat domain"/>
    <property type="match status" value="1"/>
</dbReference>
<dbReference type="AlphaFoldDB" id="A0A918EIT6"/>
<dbReference type="EMBL" id="BMRG01000033">
    <property type="protein sequence ID" value="GGP86834.1"/>
    <property type="molecule type" value="Genomic_DNA"/>
</dbReference>
<dbReference type="SMART" id="SM00220">
    <property type="entry name" value="S_TKc"/>
    <property type="match status" value="1"/>
</dbReference>
<evidence type="ECO:0000256" key="2">
    <source>
        <dbReference type="ARBA" id="ARBA00022527"/>
    </source>
</evidence>
<dbReference type="PROSITE" id="PS50011">
    <property type="entry name" value="PROTEIN_KINASE_DOM"/>
    <property type="match status" value="1"/>
</dbReference>
<dbReference type="EC" id="2.7.11.1" evidence="1"/>
<keyword evidence="2" id="KW-0723">Serine/threonine-protein kinase</keyword>
<keyword evidence="5 10" id="KW-0418">Kinase</keyword>
<gene>
    <name evidence="10" type="ORF">GCM10010185_70730</name>
</gene>
<dbReference type="InterPro" id="IPR011009">
    <property type="entry name" value="Kinase-like_dom_sf"/>
</dbReference>
<evidence type="ECO:0000313" key="10">
    <source>
        <dbReference type="EMBL" id="GGP86834.1"/>
    </source>
</evidence>
<dbReference type="RefSeq" id="WP_189227680.1">
    <property type="nucleotide sequence ID" value="NZ_BMRG01000033.1"/>
</dbReference>
<dbReference type="GO" id="GO:0005524">
    <property type="term" value="F:ATP binding"/>
    <property type="evidence" value="ECO:0007669"/>
    <property type="project" value="UniProtKB-UniRule"/>
</dbReference>
<evidence type="ECO:0000256" key="8">
    <source>
        <dbReference type="SAM" id="MobiDB-lite"/>
    </source>
</evidence>
<evidence type="ECO:0000256" key="1">
    <source>
        <dbReference type="ARBA" id="ARBA00012513"/>
    </source>
</evidence>
<dbReference type="SUPFAM" id="SSF48452">
    <property type="entry name" value="TPR-like"/>
    <property type="match status" value="1"/>
</dbReference>
<dbReference type="Gene3D" id="3.30.200.20">
    <property type="entry name" value="Phosphorylase Kinase, domain 1"/>
    <property type="match status" value="1"/>
</dbReference>
<dbReference type="SUPFAM" id="SSF56112">
    <property type="entry name" value="Protein kinase-like (PK-like)"/>
    <property type="match status" value="1"/>
</dbReference>
<dbReference type="InterPro" id="IPR011990">
    <property type="entry name" value="TPR-like_helical_dom_sf"/>
</dbReference>
<evidence type="ECO:0000256" key="7">
    <source>
        <dbReference type="PROSITE-ProRule" id="PRU10141"/>
    </source>
</evidence>
<dbReference type="InterPro" id="IPR008271">
    <property type="entry name" value="Ser/Thr_kinase_AS"/>
</dbReference>
<evidence type="ECO:0000256" key="4">
    <source>
        <dbReference type="ARBA" id="ARBA00022741"/>
    </source>
</evidence>
<dbReference type="PANTHER" id="PTHR43289">
    <property type="entry name" value="MITOGEN-ACTIVATED PROTEIN KINASE KINASE KINASE 20-RELATED"/>
    <property type="match status" value="1"/>
</dbReference>
<dbReference type="InterPro" id="IPR000719">
    <property type="entry name" value="Prot_kinase_dom"/>
</dbReference>
<evidence type="ECO:0000313" key="11">
    <source>
        <dbReference type="Proteomes" id="UP000639606"/>
    </source>
</evidence>
<dbReference type="CDD" id="cd14014">
    <property type="entry name" value="STKc_PknB_like"/>
    <property type="match status" value="1"/>
</dbReference>
<reference evidence="10" key="1">
    <citation type="journal article" date="2014" name="Int. J. Syst. Evol. Microbiol.">
        <title>Complete genome sequence of Corynebacterium casei LMG S-19264T (=DSM 44701T), isolated from a smear-ripened cheese.</title>
        <authorList>
            <consortium name="US DOE Joint Genome Institute (JGI-PGF)"/>
            <person name="Walter F."/>
            <person name="Albersmeier A."/>
            <person name="Kalinowski J."/>
            <person name="Ruckert C."/>
        </authorList>
    </citation>
    <scope>NUCLEOTIDE SEQUENCE</scope>
    <source>
        <strain evidence="10">JCM 3313</strain>
    </source>
</reference>
<reference evidence="10" key="2">
    <citation type="submission" date="2020-09" db="EMBL/GenBank/DDBJ databases">
        <authorList>
            <person name="Sun Q."/>
            <person name="Ohkuma M."/>
        </authorList>
    </citation>
    <scope>NUCLEOTIDE SEQUENCE</scope>
    <source>
        <strain evidence="10">JCM 3313</strain>
    </source>
</reference>
<keyword evidence="3" id="KW-0808">Transferase</keyword>
<dbReference type="Gene3D" id="1.10.510.10">
    <property type="entry name" value="Transferase(Phosphotransferase) domain 1"/>
    <property type="match status" value="1"/>
</dbReference>
<evidence type="ECO:0000259" key="9">
    <source>
        <dbReference type="PROSITE" id="PS50011"/>
    </source>
</evidence>
<keyword evidence="4 7" id="KW-0547">Nucleotide-binding</keyword>
<proteinExistence type="predicted"/>
<dbReference type="PROSITE" id="PS00107">
    <property type="entry name" value="PROTEIN_KINASE_ATP"/>
    <property type="match status" value="1"/>
</dbReference>
<keyword evidence="6 7" id="KW-0067">ATP-binding</keyword>
<feature type="binding site" evidence="7">
    <location>
        <position position="44"/>
    </location>
    <ligand>
        <name>ATP</name>
        <dbReference type="ChEBI" id="CHEBI:30616"/>
    </ligand>
</feature>
<dbReference type="PANTHER" id="PTHR43289:SF6">
    <property type="entry name" value="SERINE_THREONINE-PROTEIN KINASE NEKL-3"/>
    <property type="match status" value="1"/>
</dbReference>
<comment type="caution">
    <text evidence="10">The sequence shown here is derived from an EMBL/GenBank/DDBJ whole genome shotgun (WGS) entry which is preliminary data.</text>
</comment>
<keyword evidence="11" id="KW-1185">Reference proteome</keyword>
<protein>
    <recommendedName>
        <fullName evidence="1">non-specific serine/threonine protein kinase</fullName>
        <ecNumber evidence="1">2.7.11.1</ecNumber>
    </recommendedName>
</protein>
<evidence type="ECO:0000256" key="5">
    <source>
        <dbReference type="ARBA" id="ARBA00022777"/>
    </source>
</evidence>
<evidence type="ECO:0000256" key="6">
    <source>
        <dbReference type="ARBA" id="ARBA00022840"/>
    </source>
</evidence>
<dbReference type="Proteomes" id="UP000639606">
    <property type="component" value="Unassembled WGS sequence"/>
</dbReference>
<feature type="domain" description="Protein kinase" evidence="9">
    <location>
        <begin position="15"/>
        <end position="281"/>
    </location>
</feature>
<dbReference type="Pfam" id="PF00069">
    <property type="entry name" value="Pkinase"/>
    <property type="match status" value="1"/>
</dbReference>
<dbReference type="PROSITE" id="PS00108">
    <property type="entry name" value="PROTEIN_KINASE_ST"/>
    <property type="match status" value="1"/>
</dbReference>
<dbReference type="InterPro" id="IPR017441">
    <property type="entry name" value="Protein_kinase_ATP_BS"/>
</dbReference>
<sequence length="503" mass="54759">MPAPMPVRRTLAQRYELTSPIGRGGMGEVWSGYDKRLDRPIAVKLLRSDVLPPDSDATTLAKRFLREARLTARVEHPGVPAVFDAGAEGERLYLVMQLVPGIDLGDFLTQHQPVPVEWAAAVAAQVASVLAAAHAVSLVHRDLKPRNVMIKPDGMVTVLDFGVATLLDTDLTRLTSTGEAVGSPAYMSPEQVLGGVPSPRSDLYALGCILHELLAGARPFTAEATYLTMRQHVEEPPPRLRTRRADTPAALEELVLQLLAKAPEDRPADAHEVYERLLPFLPTPRPGGAADEPPTASDPTRPYRHPFAPRGRTAARKQTPAAPPQAVDFAAVRDEAVELAEAGRFSQAAELLEDLLDHPAARHHPRGRRRGARLQLANTLLLGGDYARALTQYELLVAEIGPERADDDTDVLHWRLQIAVCHAALGHAPEALTHLEPVLRIQQRQLGATHDEVVELRREAARLQASAGEVRAAAARLRSLLADLGPTHPRAAELRAMLNRFTG</sequence>
<dbReference type="GO" id="GO:0004674">
    <property type="term" value="F:protein serine/threonine kinase activity"/>
    <property type="evidence" value="ECO:0007669"/>
    <property type="project" value="UniProtKB-KW"/>
</dbReference>
<organism evidence="10 11">
    <name type="scientific">Saccharothrix coeruleofusca</name>
    <dbReference type="NCBI Taxonomy" id="33919"/>
    <lineage>
        <taxon>Bacteria</taxon>
        <taxon>Bacillati</taxon>
        <taxon>Actinomycetota</taxon>
        <taxon>Actinomycetes</taxon>
        <taxon>Pseudonocardiales</taxon>
        <taxon>Pseudonocardiaceae</taxon>
        <taxon>Saccharothrix</taxon>
    </lineage>
</organism>
<dbReference type="FunFam" id="1.10.510.10:FF:000021">
    <property type="entry name" value="Serine/threonine protein kinase"/>
    <property type="match status" value="1"/>
</dbReference>
<evidence type="ECO:0000256" key="3">
    <source>
        <dbReference type="ARBA" id="ARBA00022679"/>
    </source>
</evidence>
<feature type="region of interest" description="Disordered" evidence="8">
    <location>
        <begin position="281"/>
        <end position="303"/>
    </location>
</feature>